<feature type="domain" description="Nuclease associated modular" evidence="2">
    <location>
        <begin position="21"/>
        <end position="37"/>
    </location>
</feature>
<dbReference type="EMBL" id="MT144088">
    <property type="protein sequence ID" value="QJA48527.1"/>
    <property type="molecule type" value="Genomic_DNA"/>
</dbReference>
<feature type="compositionally biased region" description="Basic and acidic residues" evidence="1">
    <location>
        <begin position="77"/>
        <end position="88"/>
    </location>
</feature>
<evidence type="ECO:0000259" key="2">
    <source>
        <dbReference type="SMART" id="SM00496"/>
    </source>
</evidence>
<accession>A0A6H1ZMH4</accession>
<protein>
    <recommendedName>
        <fullName evidence="2">Nuclease associated modular domain-containing protein</fullName>
    </recommendedName>
</protein>
<proteinExistence type="predicted"/>
<dbReference type="Pfam" id="PF07460">
    <property type="entry name" value="NUMOD3"/>
    <property type="match status" value="2"/>
</dbReference>
<gene>
    <name evidence="3" type="ORF">TM448A00980_0020</name>
</gene>
<evidence type="ECO:0000256" key="1">
    <source>
        <dbReference type="SAM" id="MobiDB-lite"/>
    </source>
</evidence>
<evidence type="ECO:0000313" key="3">
    <source>
        <dbReference type="EMBL" id="QJA48527.1"/>
    </source>
</evidence>
<dbReference type="SMART" id="SM00496">
    <property type="entry name" value="IENR2"/>
    <property type="match status" value="2"/>
</dbReference>
<organism evidence="3">
    <name type="scientific">viral metagenome</name>
    <dbReference type="NCBI Taxonomy" id="1070528"/>
    <lineage>
        <taxon>unclassified sequences</taxon>
        <taxon>metagenomes</taxon>
        <taxon>organismal metagenomes</taxon>
    </lineage>
</organism>
<sequence length="144" mass="16225">MPTGIYKRSDKIKNNLRLLRLGKILSSETKNKISIANKGGNKTSFKKGSTAWNKGIKTGIKTKGMTGKYHTEEWKKKMSERMSGEKHPQYKGGRPRCKKCGKELCYNKLKTGACAKCYHLIIPSIKGKLKPNWEGGKNRNKHSA</sequence>
<feature type="domain" description="Nuclease associated modular" evidence="2">
    <location>
        <begin position="66"/>
        <end position="82"/>
    </location>
</feature>
<feature type="region of interest" description="Disordered" evidence="1">
    <location>
        <begin position="77"/>
        <end position="96"/>
    </location>
</feature>
<reference evidence="3" key="1">
    <citation type="submission" date="2020-03" db="EMBL/GenBank/DDBJ databases">
        <title>The deep terrestrial virosphere.</title>
        <authorList>
            <person name="Holmfeldt K."/>
            <person name="Nilsson E."/>
            <person name="Simone D."/>
            <person name="Lopez-Fernandez M."/>
            <person name="Wu X."/>
            <person name="de Brujin I."/>
            <person name="Lundin D."/>
            <person name="Andersson A."/>
            <person name="Bertilsson S."/>
            <person name="Dopson M."/>
        </authorList>
    </citation>
    <scope>NUCLEOTIDE SEQUENCE</scope>
    <source>
        <strain evidence="3">TM448A00980</strain>
    </source>
</reference>
<dbReference type="SUPFAM" id="SSF64496">
    <property type="entry name" value="DNA-binding domain of intron-encoded endonucleases"/>
    <property type="match status" value="1"/>
</dbReference>
<dbReference type="AlphaFoldDB" id="A0A6H1ZMH4"/>
<dbReference type="GO" id="GO:0003677">
    <property type="term" value="F:DNA binding"/>
    <property type="evidence" value="ECO:0007669"/>
    <property type="project" value="InterPro"/>
</dbReference>
<dbReference type="InterPro" id="IPR003611">
    <property type="entry name" value="NUMOD3"/>
</dbReference>
<name>A0A6H1ZMH4_9ZZZZ</name>